<gene>
    <name evidence="2" type="ORF">RAE19_02350</name>
</gene>
<sequence>MSERPILPVTENANPRTEAALARLRKAMAEIEADIAAHHGVYPFNHGRVTQSELCRRADVKKATLQTPLHKDTTRVQILAWLDTVTAGLTITRDATREKVTAVADTLTEEVARLEAELQAALLSLGLAEQRIAALEMDKAELMSRLARLPDTGLSPT</sequence>
<evidence type="ECO:0000313" key="3">
    <source>
        <dbReference type="Proteomes" id="UP001321700"/>
    </source>
</evidence>
<feature type="coiled-coil region" evidence="1">
    <location>
        <begin position="97"/>
        <end position="145"/>
    </location>
</feature>
<dbReference type="EMBL" id="JAVBIK010000001">
    <property type="protein sequence ID" value="MDT7517591.1"/>
    <property type="molecule type" value="Genomic_DNA"/>
</dbReference>
<reference evidence="2 3" key="1">
    <citation type="submission" date="2023-08" db="EMBL/GenBank/DDBJ databases">
        <title>Rhodoferax potami sp. nov. and Rhodoferax mekongensis sp. nov., isolated from the Mekong River in Thailand.</title>
        <authorList>
            <person name="Kitikhun S."/>
            <person name="Charoenyingcharoen P."/>
            <person name="Siriarchawattana P."/>
            <person name="Likhitrattanapisal S."/>
            <person name="Nilsakha T."/>
            <person name="Chanpet A."/>
            <person name="Rattanawaree P."/>
            <person name="Ingsriswang S."/>
        </authorList>
    </citation>
    <scope>NUCLEOTIDE SEQUENCE [LARGE SCALE GENOMIC DNA]</scope>
    <source>
        <strain evidence="2 3">TBRC 17660</strain>
    </source>
</reference>
<evidence type="ECO:0000313" key="2">
    <source>
        <dbReference type="EMBL" id="MDT7517591.1"/>
    </source>
</evidence>
<dbReference type="Proteomes" id="UP001321700">
    <property type="component" value="Unassembled WGS sequence"/>
</dbReference>
<comment type="caution">
    <text evidence="2">The sequence shown here is derived from an EMBL/GenBank/DDBJ whole genome shotgun (WGS) entry which is preliminary data.</text>
</comment>
<name>A0ABU3KIN7_9BURK</name>
<evidence type="ECO:0000256" key="1">
    <source>
        <dbReference type="SAM" id="Coils"/>
    </source>
</evidence>
<keyword evidence="1" id="KW-0175">Coiled coil</keyword>
<protein>
    <recommendedName>
        <fullName evidence="4">KfrA N-terminal DNA-binding domain-containing protein</fullName>
    </recommendedName>
</protein>
<proteinExistence type="predicted"/>
<organism evidence="2 3">
    <name type="scientific">Rhodoferax potami</name>
    <dbReference type="NCBI Taxonomy" id="3068338"/>
    <lineage>
        <taxon>Bacteria</taxon>
        <taxon>Pseudomonadati</taxon>
        <taxon>Pseudomonadota</taxon>
        <taxon>Betaproteobacteria</taxon>
        <taxon>Burkholderiales</taxon>
        <taxon>Comamonadaceae</taxon>
        <taxon>Rhodoferax</taxon>
    </lineage>
</organism>
<evidence type="ECO:0008006" key="4">
    <source>
        <dbReference type="Google" id="ProtNLM"/>
    </source>
</evidence>
<accession>A0ABU3KIN7</accession>
<dbReference type="RefSeq" id="WP_313873404.1">
    <property type="nucleotide sequence ID" value="NZ_JAVBIK010000001.1"/>
</dbReference>
<keyword evidence="3" id="KW-1185">Reference proteome</keyword>